<evidence type="ECO:0000313" key="1">
    <source>
        <dbReference type="EMBL" id="CAH2105375.1"/>
    </source>
</evidence>
<proteinExistence type="predicted"/>
<accession>A0AAU9V3K5</accession>
<evidence type="ECO:0000313" key="2">
    <source>
        <dbReference type="Proteomes" id="UP001153954"/>
    </source>
</evidence>
<keyword evidence="2" id="KW-1185">Reference proteome</keyword>
<name>A0AAU9V3K5_EUPED</name>
<dbReference type="Proteomes" id="UP001153954">
    <property type="component" value="Unassembled WGS sequence"/>
</dbReference>
<comment type="caution">
    <text evidence="1">The sequence shown here is derived from an EMBL/GenBank/DDBJ whole genome shotgun (WGS) entry which is preliminary data.</text>
</comment>
<reference evidence="1" key="1">
    <citation type="submission" date="2022-03" db="EMBL/GenBank/DDBJ databases">
        <authorList>
            <person name="Tunstrom K."/>
        </authorList>
    </citation>
    <scope>NUCLEOTIDE SEQUENCE</scope>
</reference>
<organism evidence="1 2">
    <name type="scientific">Euphydryas editha</name>
    <name type="common">Edith's checkerspot</name>
    <dbReference type="NCBI Taxonomy" id="104508"/>
    <lineage>
        <taxon>Eukaryota</taxon>
        <taxon>Metazoa</taxon>
        <taxon>Ecdysozoa</taxon>
        <taxon>Arthropoda</taxon>
        <taxon>Hexapoda</taxon>
        <taxon>Insecta</taxon>
        <taxon>Pterygota</taxon>
        <taxon>Neoptera</taxon>
        <taxon>Endopterygota</taxon>
        <taxon>Lepidoptera</taxon>
        <taxon>Glossata</taxon>
        <taxon>Ditrysia</taxon>
        <taxon>Papilionoidea</taxon>
        <taxon>Nymphalidae</taxon>
        <taxon>Nymphalinae</taxon>
        <taxon>Euphydryas</taxon>
    </lineage>
</organism>
<gene>
    <name evidence="1" type="ORF">EEDITHA_LOCUS19639</name>
</gene>
<dbReference type="EMBL" id="CAKOGL010000028">
    <property type="protein sequence ID" value="CAH2105375.1"/>
    <property type="molecule type" value="Genomic_DNA"/>
</dbReference>
<dbReference type="AlphaFoldDB" id="A0AAU9V3K5"/>
<sequence>MSKQSRNSQRRHAQRMCDQCTPAECARHPRLNRDTAIYAVPYKKHYRKTELVHRIALEQQKNTKRQSTVLQTIVFIVR</sequence>
<protein>
    <submittedName>
        <fullName evidence="1">Uncharacterized protein</fullName>
    </submittedName>
</protein>